<reference evidence="5 6" key="1">
    <citation type="journal article" date="2018" name="Sci. Rep.">
        <title>Genomic signatures of local adaptation to the degree of environmental predictability in rotifers.</title>
        <authorList>
            <person name="Franch-Gras L."/>
            <person name="Hahn C."/>
            <person name="Garcia-Roger E.M."/>
            <person name="Carmona M.J."/>
            <person name="Serra M."/>
            <person name="Gomez A."/>
        </authorList>
    </citation>
    <scope>NUCLEOTIDE SEQUENCE [LARGE SCALE GENOMIC DNA]</scope>
    <source>
        <strain evidence="5">HYR1</strain>
    </source>
</reference>
<organism evidence="5 6">
    <name type="scientific">Brachionus plicatilis</name>
    <name type="common">Marine rotifer</name>
    <name type="synonym">Brachionus muelleri</name>
    <dbReference type="NCBI Taxonomy" id="10195"/>
    <lineage>
        <taxon>Eukaryota</taxon>
        <taxon>Metazoa</taxon>
        <taxon>Spiralia</taxon>
        <taxon>Gnathifera</taxon>
        <taxon>Rotifera</taxon>
        <taxon>Eurotatoria</taxon>
        <taxon>Monogononta</taxon>
        <taxon>Pseudotrocha</taxon>
        <taxon>Ploima</taxon>
        <taxon>Brachionidae</taxon>
        <taxon>Brachionus</taxon>
    </lineage>
</organism>
<evidence type="ECO:0000256" key="2">
    <source>
        <dbReference type="ARBA" id="ARBA00022553"/>
    </source>
</evidence>
<dbReference type="Pfam" id="PF07742">
    <property type="entry name" value="BTG"/>
    <property type="match status" value="1"/>
</dbReference>
<dbReference type="EMBL" id="REGN01000489">
    <property type="protein sequence ID" value="RNA41530.1"/>
    <property type="molecule type" value="Genomic_DNA"/>
</dbReference>
<feature type="compositionally biased region" description="Low complexity" evidence="3">
    <location>
        <begin position="135"/>
        <end position="152"/>
    </location>
</feature>
<gene>
    <name evidence="5" type="ORF">BpHYR1_007654</name>
</gene>
<dbReference type="PANTHER" id="PTHR17537">
    <property type="entry name" value="TRANSDUCER OF ERBB2 TOB"/>
    <property type="match status" value="1"/>
</dbReference>
<keyword evidence="2" id="KW-0597">Phosphoprotein</keyword>
<dbReference type="OrthoDB" id="19928at2759"/>
<feature type="region of interest" description="Disordered" evidence="3">
    <location>
        <begin position="127"/>
        <end position="152"/>
    </location>
</feature>
<feature type="domain" description="Anti-proliferative protein" evidence="4">
    <location>
        <begin position="1"/>
        <end position="115"/>
    </location>
</feature>
<proteinExistence type="inferred from homology"/>
<dbReference type="GO" id="GO:0005634">
    <property type="term" value="C:nucleus"/>
    <property type="evidence" value="ECO:0007669"/>
    <property type="project" value="TreeGrafter"/>
</dbReference>
<dbReference type="InterPro" id="IPR036054">
    <property type="entry name" value="BTG-like_sf"/>
</dbReference>
<dbReference type="Proteomes" id="UP000276133">
    <property type="component" value="Unassembled WGS sequence"/>
</dbReference>
<evidence type="ECO:0000313" key="5">
    <source>
        <dbReference type="EMBL" id="RNA41530.1"/>
    </source>
</evidence>
<sequence length="301" mass="33841">MFIEIKVVLNFLLSFLYDKLPRRRVNLFGDELEKQLKLRLSGTNWSSGELDDQVATILYESRSLCIDKKELMVDPVMAVAATDSAMDLKEILDCMPDYLKIFIEPGLTLYKLPQVKLNNLEYRRTEPEVVRESSESPVSSSSSLSGSSSHSASNADTVAFFDKNFLKPHPKVNSYFTPAEFAKTKFGSTKSKESFFSSPKPRTKAAQSSQNSEFAAYIKQKLQQQSMKQPGLDEIDSFLPQPQYSANMLLSNLTKSASYTPGFSPMSGTNFSDSSKNFDYLVTSTIQGMIDCYDDDNHDNF</sequence>
<evidence type="ECO:0000256" key="3">
    <source>
        <dbReference type="SAM" id="MobiDB-lite"/>
    </source>
</evidence>
<dbReference type="GO" id="GO:0003714">
    <property type="term" value="F:transcription corepressor activity"/>
    <property type="evidence" value="ECO:0007669"/>
    <property type="project" value="TreeGrafter"/>
</dbReference>
<comment type="similarity">
    <text evidence="1">Belongs to the BTG family.</text>
</comment>
<evidence type="ECO:0000256" key="1">
    <source>
        <dbReference type="ARBA" id="ARBA00007989"/>
    </source>
</evidence>
<keyword evidence="6" id="KW-1185">Reference proteome</keyword>
<dbReference type="SMART" id="SM00099">
    <property type="entry name" value="btg1"/>
    <property type="match status" value="1"/>
</dbReference>
<dbReference type="SUPFAM" id="SSF160696">
    <property type="entry name" value="BTG domain-like"/>
    <property type="match status" value="1"/>
</dbReference>
<dbReference type="GO" id="GO:0005737">
    <property type="term" value="C:cytoplasm"/>
    <property type="evidence" value="ECO:0007669"/>
    <property type="project" value="TreeGrafter"/>
</dbReference>
<dbReference type="PANTHER" id="PTHR17537:SF5">
    <property type="entry name" value="TRANSDUCER OF ERBB2, ISOFORM A"/>
    <property type="match status" value="1"/>
</dbReference>
<accession>A0A3M7T137</accession>
<dbReference type="AlphaFoldDB" id="A0A3M7T137"/>
<evidence type="ECO:0000259" key="4">
    <source>
        <dbReference type="SMART" id="SM00099"/>
    </source>
</evidence>
<dbReference type="Gene3D" id="3.90.640.90">
    <property type="entry name" value="Anti-proliferative protein, N-terminal domain"/>
    <property type="match status" value="1"/>
</dbReference>
<evidence type="ECO:0000313" key="6">
    <source>
        <dbReference type="Proteomes" id="UP000276133"/>
    </source>
</evidence>
<dbReference type="InterPro" id="IPR015676">
    <property type="entry name" value="Tob1/2"/>
</dbReference>
<dbReference type="STRING" id="10195.A0A3M7T137"/>
<dbReference type="InterPro" id="IPR002087">
    <property type="entry name" value="Anti_prolifrtn"/>
</dbReference>
<comment type="caution">
    <text evidence="5">The sequence shown here is derived from an EMBL/GenBank/DDBJ whole genome shotgun (WGS) entry which is preliminary data.</text>
</comment>
<name>A0A3M7T137_BRAPC</name>
<protein>
    <submittedName>
        <fullName evidence="5">Tob1-like</fullName>
    </submittedName>
</protein>